<protein>
    <submittedName>
        <fullName evidence="10">tRNA epoxyqueuosine(34) reductase QueG</fullName>
    </submittedName>
</protein>
<name>A0A1F6GET0_9PROT</name>
<dbReference type="Proteomes" id="UP000178449">
    <property type="component" value="Unassembled WGS sequence"/>
</dbReference>
<dbReference type="PANTHER" id="PTHR30002:SF4">
    <property type="entry name" value="EPOXYQUEUOSINE REDUCTASE"/>
    <property type="match status" value="1"/>
</dbReference>
<sequence>MQTQIKDILLQAGFPLVGFVGEAQAQFGDWYKKWLERGYQAEMAYMERNLAIRETPLVIEPWAKSMVVVGVPYKTQPPKGWEQKPPISCYAWGEDYHHWIKKRLRLALSQLSTEIPGFIGRALVDSAPIPEKLLAQRAGLGWIGKNSLLIHPKYGSYLFLAAVVTNLELESSQPLAQNCGDCALCLDACPNSAIKPRGFVDARLCISYLTIEKRGEFKPGQERLLAGSLFGCDRCQEVCPVNIQAPIQTDSPFCFDPKWSPTSPQWVLDLDLATFDQLKIKSPLKRAGLKGLQRNARAVLAYK</sequence>
<evidence type="ECO:0000313" key="11">
    <source>
        <dbReference type="Proteomes" id="UP000178449"/>
    </source>
</evidence>
<keyword evidence="8" id="KW-0411">Iron-sulfur</keyword>
<evidence type="ECO:0000256" key="6">
    <source>
        <dbReference type="ARBA" id="ARBA00023002"/>
    </source>
</evidence>
<accession>A0A1F6GET0</accession>
<dbReference type="Pfam" id="PF13484">
    <property type="entry name" value="Fer4_16"/>
    <property type="match status" value="1"/>
</dbReference>
<comment type="caution">
    <text evidence="10">The sequence shown here is derived from an EMBL/GenBank/DDBJ whole genome shotgun (WGS) entry which is preliminary data.</text>
</comment>
<evidence type="ECO:0000256" key="3">
    <source>
        <dbReference type="ARBA" id="ARBA00022694"/>
    </source>
</evidence>
<dbReference type="GO" id="GO:0051539">
    <property type="term" value="F:4 iron, 4 sulfur cluster binding"/>
    <property type="evidence" value="ECO:0007669"/>
    <property type="project" value="UniProtKB-KW"/>
</dbReference>
<organism evidence="10 11">
    <name type="scientific">Candidatus Lambdaproteobacteria bacterium RIFOXYD2_FULL_50_16</name>
    <dbReference type="NCBI Taxonomy" id="1817772"/>
    <lineage>
        <taxon>Bacteria</taxon>
        <taxon>Pseudomonadati</taxon>
        <taxon>Pseudomonadota</taxon>
        <taxon>Candidatus Lambdaproteobacteria</taxon>
    </lineage>
</organism>
<evidence type="ECO:0000259" key="9">
    <source>
        <dbReference type="PROSITE" id="PS51379"/>
    </source>
</evidence>
<dbReference type="AlphaFoldDB" id="A0A1F6GET0"/>
<evidence type="ECO:0000256" key="1">
    <source>
        <dbReference type="ARBA" id="ARBA00022485"/>
    </source>
</evidence>
<evidence type="ECO:0000256" key="8">
    <source>
        <dbReference type="ARBA" id="ARBA00023014"/>
    </source>
</evidence>
<feature type="domain" description="4Fe-4S ferredoxin-type" evidence="9">
    <location>
        <begin position="170"/>
        <end position="199"/>
    </location>
</feature>
<keyword evidence="5" id="KW-0671">Queuosine biosynthesis</keyword>
<keyword evidence="4" id="KW-0479">Metal-binding</keyword>
<keyword evidence="1" id="KW-0004">4Fe-4S</keyword>
<proteinExistence type="predicted"/>
<keyword evidence="6" id="KW-0560">Oxidoreductase</keyword>
<dbReference type="NCBIfam" id="TIGR00276">
    <property type="entry name" value="tRNA epoxyqueuosine(34) reductase QueG"/>
    <property type="match status" value="1"/>
</dbReference>
<gene>
    <name evidence="10" type="ORF">A2527_03445</name>
</gene>
<dbReference type="EMBL" id="MFNE01000010">
    <property type="protein sequence ID" value="OGG96624.1"/>
    <property type="molecule type" value="Genomic_DNA"/>
</dbReference>
<dbReference type="GO" id="GO:0052693">
    <property type="term" value="F:epoxyqueuosine reductase activity"/>
    <property type="evidence" value="ECO:0007669"/>
    <property type="project" value="TreeGrafter"/>
</dbReference>
<dbReference type="Pfam" id="PF08331">
    <property type="entry name" value="QueG_DUF1730"/>
    <property type="match status" value="1"/>
</dbReference>
<keyword evidence="2" id="KW-0963">Cytoplasm</keyword>
<dbReference type="InterPro" id="IPR017900">
    <property type="entry name" value="4Fe4S_Fe_S_CS"/>
</dbReference>
<dbReference type="STRING" id="1817772.A2527_03445"/>
<evidence type="ECO:0000256" key="7">
    <source>
        <dbReference type="ARBA" id="ARBA00023004"/>
    </source>
</evidence>
<dbReference type="PANTHER" id="PTHR30002">
    <property type="entry name" value="EPOXYQUEUOSINE REDUCTASE"/>
    <property type="match status" value="1"/>
</dbReference>
<keyword evidence="3" id="KW-0819">tRNA processing</keyword>
<evidence type="ECO:0000256" key="2">
    <source>
        <dbReference type="ARBA" id="ARBA00022490"/>
    </source>
</evidence>
<dbReference type="InterPro" id="IPR004453">
    <property type="entry name" value="QueG"/>
</dbReference>
<dbReference type="PROSITE" id="PS51379">
    <property type="entry name" value="4FE4S_FER_2"/>
    <property type="match status" value="1"/>
</dbReference>
<dbReference type="PROSITE" id="PS00198">
    <property type="entry name" value="4FE4S_FER_1"/>
    <property type="match status" value="1"/>
</dbReference>
<evidence type="ECO:0000313" key="10">
    <source>
        <dbReference type="EMBL" id="OGG96624.1"/>
    </source>
</evidence>
<dbReference type="GO" id="GO:0008616">
    <property type="term" value="P:tRNA queuosine(34) biosynthetic process"/>
    <property type="evidence" value="ECO:0007669"/>
    <property type="project" value="UniProtKB-KW"/>
</dbReference>
<evidence type="ECO:0000256" key="5">
    <source>
        <dbReference type="ARBA" id="ARBA00022785"/>
    </source>
</evidence>
<keyword evidence="7" id="KW-0408">Iron</keyword>
<dbReference type="GO" id="GO:0046872">
    <property type="term" value="F:metal ion binding"/>
    <property type="evidence" value="ECO:0007669"/>
    <property type="project" value="UniProtKB-KW"/>
</dbReference>
<dbReference type="Gene3D" id="3.30.70.20">
    <property type="match status" value="1"/>
</dbReference>
<evidence type="ECO:0000256" key="4">
    <source>
        <dbReference type="ARBA" id="ARBA00022723"/>
    </source>
</evidence>
<dbReference type="InterPro" id="IPR017896">
    <property type="entry name" value="4Fe4S_Fe-S-bd"/>
</dbReference>
<reference evidence="10 11" key="1">
    <citation type="journal article" date="2016" name="Nat. Commun.">
        <title>Thousands of microbial genomes shed light on interconnected biogeochemical processes in an aquifer system.</title>
        <authorList>
            <person name="Anantharaman K."/>
            <person name="Brown C.T."/>
            <person name="Hug L.A."/>
            <person name="Sharon I."/>
            <person name="Castelle C.J."/>
            <person name="Probst A.J."/>
            <person name="Thomas B.C."/>
            <person name="Singh A."/>
            <person name="Wilkins M.J."/>
            <person name="Karaoz U."/>
            <person name="Brodie E.L."/>
            <person name="Williams K.H."/>
            <person name="Hubbard S.S."/>
            <person name="Banfield J.F."/>
        </authorList>
    </citation>
    <scope>NUCLEOTIDE SEQUENCE [LARGE SCALE GENOMIC DNA]</scope>
</reference>
<dbReference type="SUPFAM" id="SSF46548">
    <property type="entry name" value="alpha-helical ferredoxin"/>
    <property type="match status" value="1"/>
</dbReference>
<dbReference type="InterPro" id="IPR013542">
    <property type="entry name" value="QueG_DUF1730"/>
</dbReference>